<sequence>MLGHLSFGVTDLDRAITFYDPVMAALGHVRLWQNERGAGYGPPGGNDRLALFLRPGAHPPGEGFHLAFRAESRDAVDAFHKAALAHGGTDLGAPGLRPHYSPTYYAAFVTDPEGWKLEAVFQ</sequence>
<dbReference type="InterPro" id="IPR037523">
    <property type="entry name" value="VOC_core"/>
</dbReference>
<reference evidence="2 3" key="1">
    <citation type="journal article" date="2012" name="J. Bacteriol.">
        <title>Genome Sequence of Oceanibaculum indicum Type Strain P24.</title>
        <authorList>
            <person name="Lai Q."/>
            <person name="Shao Z."/>
        </authorList>
    </citation>
    <scope>NUCLEOTIDE SEQUENCE [LARGE SCALE GENOMIC DNA]</scope>
    <source>
        <strain evidence="2 3">P24</strain>
    </source>
</reference>
<evidence type="ECO:0000259" key="1">
    <source>
        <dbReference type="PROSITE" id="PS51819"/>
    </source>
</evidence>
<feature type="domain" description="VOC" evidence="1">
    <location>
        <begin position="1"/>
        <end position="122"/>
    </location>
</feature>
<dbReference type="PROSITE" id="PS51819">
    <property type="entry name" value="VOC"/>
    <property type="match status" value="1"/>
</dbReference>
<dbReference type="GO" id="GO:0016829">
    <property type="term" value="F:lyase activity"/>
    <property type="evidence" value="ECO:0007669"/>
    <property type="project" value="UniProtKB-KW"/>
</dbReference>
<evidence type="ECO:0000313" key="2">
    <source>
        <dbReference type="EMBL" id="EKE74846.1"/>
    </source>
</evidence>
<dbReference type="RefSeq" id="WP_008944980.1">
    <property type="nucleotide sequence ID" value="NZ_AMRL01000014.1"/>
</dbReference>
<dbReference type="PANTHER" id="PTHR35006">
    <property type="entry name" value="GLYOXALASE FAMILY PROTEIN (AFU_ORTHOLOGUE AFUA_5G14830)"/>
    <property type="match status" value="1"/>
</dbReference>
<dbReference type="Gene3D" id="3.10.180.10">
    <property type="entry name" value="2,3-Dihydroxybiphenyl 1,2-Dioxygenase, domain 1"/>
    <property type="match status" value="1"/>
</dbReference>
<dbReference type="InterPro" id="IPR029068">
    <property type="entry name" value="Glyas_Bleomycin-R_OHBP_Dase"/>
</dbReference>
<dbReference type="PANTHER" id="PTHR35006:SF4">
    <property type="entry name" value="BLR7706 PROTEIN"/>
    <property type="match status" value="1"/>
</dbReference>
<dbReference type="eggNOG" id="COG0346">
    <property type="taxonomic scope" value="Bacteria"/>
</dbReference>
<protein>
    <submittedName>
        <fullName evidence="2">Lactoylglutathione lyase protein</fullName>
    </submittedName>
</protein>
<dbReference type="Proteomes" id="UP000006746">
    <property type="component" value="Unassembled WGS sequence"/>
</dbReference>
<dbReference type="STRING" id="1207063.P24_11872"/>
<dbReference type="AlphaFoldDB" id="K2IWI8"/>
<organism evidence="2 3">
    <name type="scientific">Oceanibaculum indicum P24</name>
    <dbReference type="NCBI Taxonomy" id="1207063"/>
    <lineage>
        <taxon>Bacteria</taxon>
        <taxon>Pseudomonadati</taxon>
        <taxon>Pseudomonadota</taxon>
        <taxon>Alphaproteobacteria</taxon>
        <taxon>Rhodospirillales</taxon>
        <taxon>Oceanibaculaceae</taxon>
        <taxon>Oceanibaculum</taxon>
    </lineage>
</organism>
<evidence type="ECO:0000313" key="3">
    <source>
        <dbReference type="Proteomes" id="UP000006746"/>
    </source>
</evidence>
<name>K2IWI8_9PROT</name>
<dbReference type="InterPro" id="IPR004360">
    <property type="entry name" value="Glyas_Fos-R_dOase_dom"/>
</dbReference>
<keyword evidence="3" id="KW-1185">Reference proteome</keyword>
<keyword evidence="2" id="KW-0456">Lyase</keyword>
<accession>K2IWI8</accession>
<dbReference type="Pfam" id="PF00903">
    <property type="entry name" value="Glyoxalase"/>
    <property type="match status" value="1"/>
</dbReference>
<gene>
    <name evidence="2" type="ORF">P24_11872</name>
</gene>
<comment type="caution">
    <text evidence="2">The sequence shown here is derived from an EMBL/GenBank/DDBJ whole genome shotgun (WGS) entry which is preliminary data.</text>
</comment>
<dbReference type="CDD" id="cd07262">
    <property type="entry name" value="VOC_like"/>
    <property type="match status" value="1"/>
</dbReference>
<dbReference type="SUPFAM" id="SSF54593">
    <property type="entry name" value="Glyoxalase/Bleomycin resistance protein/Dihydroxybiphenyl dioxygenase"/>
    <property type="match status" value="1"/>
</dbReference>
<dbReference type="EMBL" id="AMRL01000014">
    <property type="protein sequence ID" value="EKE74846.1"/>
    <property type="molecule type" value="Genomic_DNA"/>
</dbReference>
<proteinExistence type="predicted"/>